<keyword evidence="8" id="KW-1185">Reference proteome</keyword>
<evidence type="ECO:0000256" key="5">
    <source>
        <dbReference type="ARBA" id="ARBA00023136"/>
    </source>
</evidence>
<dbReference type="Proteomes" id="UP001384579">
    <property type="component" value="Unassembled WGS sequence"/>
</dbReference>
<keyword evidence="2" id="KW-1003">Cell membrane</keyword>
<evidence type="ECO:0000313" key="8">
    <source>
        <dbReference type="Proteomes" id="UP001384579"/>
    </source>
</evidence>
<evidence type="ECO:0000256" key="6">
    <source>
        <dbReference type="SAM" id="Phobius"/>
    </source>
</evidence>
<protein>
    <submittedName>
        <fullName evidence="7">YihY/virulence factor BrkB family protein</fullName>
    </submittedName>
</protein>
<dbReference type="Pfam" id="PF03631">
    <property type="entry name" value="Virul_fac_BrkB"/>
    <property type="match status" value="1"/>
</dbReference>
<comment type="subcellular location">
    <subcellularLocation>
        <location evidence="1">Cell membrane</location>
        <topology evidence="1">Multi-pass membrane protein</topology>
    </subcellularLocation>
</comment>
<organism evidence="7 8">
    <name type="scientific">Microcoleus anatoxicus PTRS2</name>
    <dbReference type="NCBI Taxonomy" id="2705321"/>
    <lineage>
        <taxon>Bacteria</taxon>
        <taxon>Bacillati</taxon>
        <taxon>Cyanobacteriota</taxon>
        <taxon>Cyanophyceae</taxon>
        <taxon>Oscillatoriophycideae</taxon>
        <taxon>Oscillatoriales</taxon>
        <taxon>Microcoleaceae</taxon>
        <taxon>Microcoleus</taxon>
        <taxon>Microcoleus anatoxicus</taxon>
    </lineage>
</organism>
<feature type="transmembrane region" description="Helical" evidence="6">
    <location>
        <begin position="211"/>
        <end position="234"/>
    </location>
</feature>
<sequence>MNLKTVLSLLKQTFTEWQEDKAPTLAAALAYYTVFSLAPLLIIVIAIAGLVFGADAAQGQIVGQLQSLIGKDGAQTVQDLIVKASEPKSGMIATLVGVATLLWGASNVFTNLKEALNTIWNVSPPPGRGIWGFLQDRVLSFAMILGIGFLLLVSLVISALLAAVSYWLNGLLHLPVGIWQIVDFAISFGVVTLLFALIYKLLPDVDLAWNDVWIGSAITSVLFTIGKSLIGIYLGGSGVASTYGAAGSFVIILLWINYSAQILFLGAEFTQVWANRYGSLMQAKRQHLLNNQDRESSPHSERKRS</sequence>
<comment type="caution">
    <text evidence="7">The sequence shown here is derived from an EMBL/GenBank/DDBJ whole genome shotgun (WGS) entry which is preliminary data.</text>
</comment>
<dbReference type="RefSeq" id="WP_340520467.1">
    <property type="nucleotide sequence ID" value="NZ_JBBLXS010000474.1"/>
</dbReference>
<gene>
    <name evidence="7" type="ORF">WMG39_24355</name>
</gene>
<proteinExistence type="predicted"/>
<keyword evidence="4 6" id="KW-1133">Transmembrane helix</keyword>
<evidence type="ECO:0000256" key="3">
    <source>
        <dbReference type="ARBA" id="ARBA00022692"/>
    </source>
</evidence>
<dbReference type="PIRSF" id="PIRSF035875">
    <property type="entry name" value="RNase_BN"/>
    <property type="match status" value="1"/>
</dbReference>
<evidence type="ECO:0000256" key="2">
    <source>
        <dbReference type="ARBA" id="ARBA00022475"/>
    </source>
</evidence>
<dbReference type="EMBL" id="JBBLXS010000474">
    <property type="protein sequence ID" value="MEK0187947.1"/>
    <property type="molecule type" value="Genomic_DNA"/>
</dbReference>
<feature type="transmembrane region" description="Helical" evidence="6">
    <location>
        <begin position="240"/>
        <end position="258"/>
    </location>
</feature>
<feature type="transmembrane region" description="Helical" evidence="6">
    <location>
        <begin position="29"/>
        <end position="52"/>
    </location>
</feature>
<evidence type="ECO:0000256" key="4">
    <source>
        <dbReference type="ARBA" id="ARBA00022989"/>
    </source>
</evidence>
<keyword evidence="3 6" id="KW-0812">Transmembrane</keyword>
<evidence type="ECO:0000256" key="1">
    <source>
        <dbReference type="ARBA" id="ARBA00004651"/>
    </source>
</evidence>
<reference evidence="7 8" key="1">
    <citation type="journal article" date="2020" name="Harmful Algae">
        <title>Molecular and morphological characterization of a novel dihydroanatoxin-a producing Microcoleus species (cyanobacteria) from the Russian River, California, USA.</title>
        <authorList>
            <person name="Conklin K.Y."/>
            <person name="Stancheva R."/>
            <person name="Otten T.G."/>
            <person name="Fadness R."/>
            <person name="Boyer G.L."/>
            <person name="Read B."/>
            <person name="Zhang X."/>
            <person name="Sheath R.G."/>
        </authorList>
    </citation>
    <scope>NUCLEOTIDE SEQUENCE [LARGE SCALE GENOMIC DNA]</scope>
    <source>
        <strain evidence="7 8">PTRS2</strain>
    </source>
</reference>
<keyword evidence="5 6" id="KW-0472">Membrane</keyword>
<evidence type="ECO:0000313" key="7">
    <source>
        <dbReference type="EMBL" id="MEK0187947.1"/>
    </source>
</evidence>
<dbReference type="InterPro" id="IPR017039">
    <property type="entry name" value="Virul_fac_BrkB"/>
</dbReference>
<dbReference type="PANTHER" id="PTHR30213">
    <property type="entry name" value="INNER MEMBRANE PROTEIN YHJD"/>
    <property type="match status" value="1"/>
</dbReference>
<dbReference type="NCBIfam" id="TIGR00765">
    <property type="entry name" value="yihY_not_rbn"/>
    <property type="match status" value="1"/>
</dbReference>
<name>A0ABU8YU10_9CYAN</name>
<dbReference type="PANTHER" id="PTHR30213:SF1">
    <property type="entry name" value="INNER MEMBRANE PROTEIN YHJD"/>
    <property type="match status" value="1"/>
</dbReference>
<feature type="transmembrane region" description="Helical" evidence="6">
    <location>
        <begin position="178"/>
        <end position="199"/>
    </location>
</feature>
<feature type="transmembrane region" description="Helical" evidence="6">
    <location>
        <begin position="138"/>
        <end position="166"/>
    </location>
</feature>
<accession>A0ABU8YU10</accession>